<evidence type="ECO:0000259" key="1">
    <source>
        <dbReference type="PROSITE" id="PS50943"/>
    </source>
</evidence>
<gene>
    <name evidence="2" type="ORF">GGD53_000118</name>
</gene>
<dbReference type="PROSITE" id="PS50943">
    <property type="entry name" value="HTH_CROC1"/>
    <property type="match status" value="1"/>
</dbReference>
<accession>A0A7W6MDS0</accession>
<feature type="domain" description="HTH cro/C1-type" evidence="1">
    <location>
        <begin position="21"/>
        <end position="75"/>
    </location>
</feature>
<keyword evidence="3" id="KW-1185">Reference proteome</keyword>
<proteinExistence type="predicted"/>
<protein>
    <submittedName>
        <fullName evidence="2">Transcriptional regulator with XRE-family HTH domain</fullName>
    </submittedName>
</protein>
<dbReference type="InterPro" id="IPR010982">
    <property type="entry name" value="Lambda_DNA-bd_dom_sf"/>
</dbReference>
<organism evidence="2 3">
    <name type="scientific">Rhizobium aethiopicum</name>
    <dbReference type="NCBI Taxonomy" id="1138170"/>
    <lineage>
        <taxon>Bacteria</taxon>
        <taxon>Pseudomonadati</taxon>
        <taxon>Pseudomonadota</taxon>
        <taxon>Alphaproteobacteria</taxon>
        <taxon>Hyphomicrobiales</taxon>
        <taxon>Rhizobiaceae</taxon>
        <taxon>Rhizobium/Agrobacterium group</taxon>
        <taxon>Rhizobium</taxon>
    </lineage>
</organism>
<dbReference type="Pfam" id="PF13560">
    <property type="entry name" value="HTH_31"/>
    <property type="match status" value="1"/>
</dbReference>
<dbReference type="EMBL" id="JACIFV010000001">
    <property type="protein sequence ID" value="MBB4190002.1"/>
    <property type="molecule type" value="Genomic_DNA"/>
</dbReference>
<dbReference type="CDD" id="cd00093">
    <property type="entry name" value="HTH_XRE"/>
    <property type="match status" value="1"/>
</dbReference>
<evidence type="ECO:0000313" key="2">
    <source>
        <dbReference type="EMBL" id="MBB4190002.1"/>
    </source>
</evidence>
<dbReference type="SUPFAM" id="SSF47413">
    <property type="entry name" value="lambda repressor-like DNA-binding domains"/>
    <property type="match status" value="1"/>
</dbReference>
<evidence type="ECO:0000313" key="3">
    <source>
        <dbReference type="Proteomes" id="UP000524492"/>
    </source>
</evidence>
<sequence>MTDDVNDVGRKAALSIFGDIIRRKRHSCRWTFHALSEKTGIDAATLSALEDGSDAVSDIERETLCEFLGVDLDAFAKIVRQENARANSPPRAAEQLRSSAVVDLARYREWQRTTSHPVD</sequence>
<dbReference type="AlphaFoldDB" id="A0A7W6MDS0"/>
<reference evidence="2 3" key="1">
    <citation type="submission" date="2020-08" db="EMBL/GenBank/DDBJ databases">
        <title>Genomic Encyclopedia of Type Strains, Phase IV (KMG-V): Genome sequencing to study the core and pangenomes of soil and plant-associated prokaryotes.</title>
        <authorList>
            <person name="Whitman W."/>
        </authorList>
    </citation>
    <scope>NUCLEOTIDE SEQUENCE [LARGE SCALE GENOMIC DNA]</scope>
    <source>
        <strain evidence="2 3">SEMIA 4074</strain>
    </source>
</reference>
<dbReference type="SMART" id="SM00530">
    <property type="entry name" value="HTH_XRE"/>
    <property type="match status" value="1"/>
</dbReference>
<dbReference type="InterPro" id="IPR001387">
    <property type="entry name" value="Cro/C1-type_HTH"/>
</dbReference>
<dbReference type="Proteomes" id="UP000524492">
    <property type="component" value="Unassembled WGS sequence"/>
</dbReference>
<name>A0A7W6MDS0_9HYPH</name>
<dbReference type="Gene3D" id="1.10.260.40">
    <property type="entry name" value="lambda repressor-like DNA-binding domains"/>
    <property type="match status" value="1"/>
</dbReference>
<comment type="caution">
    <text evidence="2">The sequence shown here is derived from an EMBL/GenBank/DDBJ whole genome shotgun (WGS) entry which is preliminary data.</text>
</comment>
<dbReference type="GO" id="GO:0003677">
    <property type="term" value="F:DNA binding"/>
    <property type="evidence" value="ECO:0007669"/>
    <property type="project" value="InterPro"/>
</dbReference>
<dbReference type="RefSeq" id="WP_184452679.1">
    <property type="nucleotide sequence ID" value="NZ_JACIFV010000001.1"/>
</dbReference>